<dbReference type="InterPro" id="IPR025783">
    <property type="entry name" value="Set9_fungi"/>
</dbReference>
<dbReference type="PROSITE" id="PS51567">
    <property type="entry name" value="SAM_MT43_SUVAR420_1"/>
    <property type="match status" value="1"/>
</dbReference>
<dbReference type="GO" id="GO:0140943">
    <property type="term" value="F:histone H4K20 trimethyltransferase activity"/>
    <property type="evidence" value="ECO:0007669"/>
    <property type="project" value="UniProtKB-EC"/>
</dbReference>
<organism evidence="16">
    <name type="scientific">Blastobotrys adeninivorans</name>
    <name type="common">Yeast</name>
    <name type="synonym">Arxula adeninivorans</name>
    <dbReference type="NCBI Taxonomy" id="409370"/>
    <lineage>
        <taxon>Eukaryota</taxon>
        <taxon>Fungi</taxon>
        <taxon>Dikarya</taxon>
        <taxon>Ascomycota</taxon>
        <taxon>Saccharomycotina</taxon>
        <taxon>Dipodascomycetes</taxon>
        <taxon>Dipodascales</taxon>
        <taxon>Trichomonascaceae</taxon>
        <taxon>Blastobotrys</taxon>
    </lineage>
</organism>
<keyword evidence="8" id="KW-0949">S-adenosyl-L-methionine</keyword>
<evidence type="ECO:0000256" key="9">
    <source>
        <dbReference type="ARBA" id="ARBA00022853"/>
    </source>
</evidence>
<evidence type="ECO:0000256" key="12">
    <source>
        <dbReference type="ARBA" id="ARBA00030653"/>
    </source>
</evidence>
<evidence type="ECO:0000256" key="6">
    <source>
        <dbReference type="ARBA" id="ARBA00022603"/>
    </source>
</evidence>
<dbReference type="PANTHER" id="PTHR12977">
    <property type="entry name" value="SUPPRESSOR OF VARIEGATION 4-20-RELATED"/>
    <property type="match status" value="1"/>
</dbReference>
<feature type="compositionally biased region" description="Acidic residues" evidence="14">
    <location>
        <begin position="441"/>
        <end position="456"/>
    </location>
</feature>
<name>A0A060TD63_BLAAD</name>
<dbReference type="Pfam" id="PF00856">
    <property type="entry name" value="SET"/>
    <property type="match status" value="1"/>
</dbReference>
<dbReference type="Gene3D" id="2.170.270.10">
    <property type="entry name" value="SET domain"/>
    <property type="match status" value="1"/>
</dbReference>
<dbReference type="AlphaFoldDB" id="A0A060TD63"/>
<evidence type="ECO:0000256" key="14">
    <source>
        <dbReference type="SAM" id="MobiDB-lite"/>
    </source>
</evidence>
<keyword evidence="5" id="KW-0158">Chromosome</keyword>
<feature type="compositionally biased region" description="Basic and acidic residues" evidence="14">
    <location>
        <begin position="540"/>
        <end position="549"/>
    </location>
</feature>
<protein>
    <recommendedName>
        <fullName evidence="4">Histone-lysine N-methyltransferase SET9</fullName>
        <ecNumber evidence="11">2.1.1.372</ecNumber>
    </recommendedName>
    <alternativeName>
        <fullName evidence="3">Histone-lysine N-methyltransferase set9</fullName>
    </alternativeName>
    <alternativeName>
        <fullName evidence="12">SET domain protein 9</fullName>
    </alternativeName>
</protein>
<evidence type="ECO:0000256" key="2">
    <source>
        <dbReference type="ARBA" id="ARBA00004286"/>
    </source>
</evidence>
<accession>A0A060TD63</accession>
<comment type="subcellular location">
    <subcellularLocation>
        <location evidence="2">Chromosome</location>
    </subcellularLocation>
    <subcellularLocation>
        <location evidence="1">Nucleus</location>
    </subcellularLocation>
</comment>
<evidence type="ECO:0000256" key="13">
    <source>
        <dbReference type="ARBA" id="ARBA00048081"/>
    </source>
</evidence>
<dbReference type="EMBL" id="HG937694">
    <property type="protein sequence ID" value="CDP39045.1"/>
    <property type="molecule type" value="Genomic_DNA"/>
</dbReference>
<reference evidence="16" key="2">
    <citation type="submission" date="2014-06" db="EMBL/GenBank/DDBJ databases">
        <title>The complete genome of Blastobotrys (Arxula) adeninivorans LS3 - a yeast of biotechnological interest.</title>
        <authorList>
            <person name="Kunze G."/>
            <person name="Gaillardin C."/>
            <person name="Czernicka M."/>
            <person name="Durrens P."/>
            <person name="Martin T."/>
            <person name="Boer E."/>
            <person name="Gabaldon T."/>
            <person name="Cruz J."/>
            <person name="Talla E."/>
            <person name="Marck C."/>
            <person name="Goffeau A."/>
            <person name="Barbe V."/>
            <person name="Baret P."/>
            <person name="Baronian K."/>
            <person name="Beier S."/>
            <person name="Bleykasten C."/>
            <person name="Bode R."/>
            <person name="Casaregola S."/>
            <person name="Despons L."/>
            <person name="Fairhead C."/>
            <person name="Giersberg M."/>
            <person name="Gierski P."/>
            <person name="Hahnel U."/>
            <person name="Hartmann A."/>
            <person name="Jankowska D."/>
            <person name="Jubin C."/>
            <person name="Jung P."/>
            <person name="Lafontaine I."/>
            <person name="Leh-Louis V."/>
            <person name="Lemaire M."/>
            <person name="Marcet-Houben M."/>
            <person name="Mascher M."/>
            <person name="Morel G."/>
            <person name="Richard G.-F."/>
            <person name="Riechen J."/>
            <person name="Sacerdot C."/>
            <person name="Sarkar A."/>
            <person name="Savel G."/>
            <person name="Schacherer J."/>
            <person name="Sherman D."/>
            <person name="Straub M.-L."/>
            <person name="Stein N."/>
            <person name="Thierry A."/>
            <person name="Trautwein-Schult A."/>
            <person name="Westhof E."/>
            <person name="Worch S."/>
            <person name="Dujon B."/>
            <person name="Souciet J.-L."/>
            <person name="Wincker P."/>
            <person name="Scholz U."/>
            <person name="Neuveglise N."/>
        </authorList>
    </citation>
    <scope>NUCLEOTIDE SEQUENCE</scope>
    <source>
        <strain evidence="16">LS3</strain>
    </source>
</reference>
<feature type="region of interest" description="Disordered" evidence="14">
    <location>
        <begin position="441"/>
        <end position="554"/>
    </location>
</feature>
<keyword evidence="6" id="KW-0489">Methyltransferase</keyword>
<dbReference type="GO" id="GO:0032259">
    <property type="term" value="P:methylation"/>
    <property type="evidence" value="ECO:0007669"/>
    <property type="project" value="UniProtKB-KW"/>
</dbReference>
<evidence type="ECO:0000313" key="16">
    <source>
        <dbReference type="EMBL" id="CDP39045.1"/>
    </source>
</evidence>
<gene>
    <name evidence="16" type="ORF">GNLVRS02_ARAD1D48488g</name>
</gene>
<dbReference type="PANTHER" id="PTHR12977:SF4">
    <property type="entry name" value="HISTONE-LYSINE N-METHYLTRANSFERASE KMT5B"/>
    <property type="match status" value="1"/>
</dbReference>
<dbReference type="Gene3D" id="1.10.10.1700">
    <property type="entry name" value="Histone-lysine N-methyltransferase"/>
    <property type="match status" value="1"/>
</dbReference>
<keyword evidence="9" id="KW-0156">Chromatin regulator</keyword>
<feature type="compositionally biased region" description="Low complexity" evidence="14">
    <location>
        <begin position="270"/>
        <end position="323"/>
    </location>
</feature>
<reference evidence="16" key="1">
    <citation type="submission" date="2014-02" db="EMBL/GenBank/DDBJ databases">
        <authorList>
            <person name="Genoscope - CEA"/>
        </authorList>
    </citation>
    <scope>NUCLEOTIDE SEQUENCE</scope>
    <source>
        <strain evidence="16">LS3</strain>
    </source>
</reference>
<feature type="domain" description="SET" evidence="15">
    <location>
        <begin position="111"/>
        <end position="223"/>
    </location>
</feature>
<keyword evidence="7" id="KW-0808">Transferase</keyword>
<evidence type="ECO:0000256" key="7">
    <source>
        <dbReference type="ARBA" id="ARBA00022679"/>
    </source>
</evidence>
<dbReference type="SMART" id="SM00317">
    <property type="entry name" value="SET"/>
    <property type="match status" value="1"/>
</dbReference>
<proteinExistence type="predicted"/>
<dbReference type="GO" id="GO:0005634">
    <property type="term" value="C:nucleus"/>
    <property type="evidence" value="ECO:0007669"/>
    <property type="project" value="UniProtKB-SubCell"/>
</dbReference>
<sequence length="573" mass="65388">MLTYTEVSYFDDLLVDCLVDKVYFWGETRKTREYKPIRGVSGDMVMDILHRKIVNTSPRDAKASVASASEEFQSIKSVTTFLGRFQRPQDRVEFDRHVRRYFSIYLPDCGFGIEVTNRYRSRSHSNEACVIARRAFLPGEEIRYLAGVLVELTEEEEEKLNEGRDFSIINSSRLGANCLMLGPARFVNHDCDANARFVPSGKQMYIHAKRPIRLGEEITVEYSKNYFGKRNRECLCATCERLQVNGHSRFPIGESDTSDDEDSDSDVKRAASLPSPPLSARSSQSPTVSSSLSLSSRQSSPPTSIEPEQNTPESESSSQTSSQAGSRSLRPRKMSAPTPLLNISEPALANAFPVLTQLDHKAMESRMKVYYSEPYEDCSPHMMTKNCFNCGVPFVRPIERNHRLDHRLAACPRCFRHAKLYSCPWPGVKSDKPVKLYYDTDEEEQKEEVDSEEDNIEAPKLTRTQTKAIPRRSSNKRSFAPAVSDDKPAPKRPRSLSSWLLKRRMEDPLPSDYKPSSKRSQLANRRRSLPAEQPSRISKRLSERQREAEMPDLLLGPRIRKPTWKLREASEMH</sequence>
<dbReference type="PROSITE" id="PS50280">
    <property type="entry name" value="SET"/>
    <property type="match status" value="1"/>
</dbReference>
<evidence type="ECO:0000256" key="1">
    <source>
        <dbReference type="ARBA" id="ARBA00004123"/>
    </source>
</evidence>
<keyword evidence="10" id="KW-0539">Nucleus</keyword>
<dbReference type="InterPro" id="IPR001214">
    <property type="entry name" value="SET_dom"/>
</dbReference>
<dbReference type="InterPro" id="IPR041938">
    <property type="entry name" value="Hist-Lys_N-MTase_N"/>
</dbReference>
<feature type="region of interest" description="Disordered" evidence="14">
    <location>
        <begin position="248"/>
        <end position="339"/>
    </location>
</feature>
<dbReference type="GO" id="GO:0005694">
    <property type="term" value="C:chromosome"/>
    <property type="evidence" value="ECO:0007669"/>
    <property type="project" value="UniProtKB-SubCell"/>
</dbReference>
<evidence type="ECO:0000259" key="15">
    <source>
        <dbReference type="PROSITE" id="PS50280"/>
    </source>
</evidence>
<dbReference type="CDD" id="cd10524">
    <property type="entry name" value="SET_Suv4-20-like"/>
    <property type="match status" value="1"/>
</dbReference>
<dbReference type="InterPro" id="IPR046341">
    <property type="entry name" value="SET_dom_sf"/>
</dbReference>
<dbReference type="InterPro" id="IPR039977">
    <property type="entry name" value="Suv4-20/Set9"/>
</dbReference>
<evidence type="ECO:0000256" key="10">
    <source>
        <dbReference type="ARBA" id="ARBA00023242"/>
    </source>
</evidence>
<evidence type="ECO:0000256" key="5">
    <source>
        <dbReference type="ARBA" id="ARBA00022454"/>
    </source>
</evidence>
<dbReference type="SUPFAM" id="SSF82199">
    <property type="entry name" value="SET domain"/>
    <property type="match status" value="1"/>
</dbReference>
<dbReference type="EC" id="2.1.1.372" evidence="11"/>
<evidence type="ECO:0000256" key="11">
    <source>
        <dbReference type="ARBA" id="ARBA00024057"/>
    </source>
</evidence>
<evidence type="ECO:0000256" key="3">
    <source>
        <dbReference type="ARBA" id="ARBA00014232"/>
    </source>
</evidence>
<evidence type="ECO:0000256" key="4">
    <source>
        <dbReference type="ARBA" id="ARBA00015413"/>
    </source>
</evidence>
<comment type="catalytic activity">
    <reaction evidence="13">
        <text>L-lysyl(20)-[histone H4] + 3 S-adenosyl-L-methionine = N(6),N(6),N(6)-trimethyl-L-lysyl(20)-[histone H4] + 3 S-adenosyl-L-homocysteine + 3 H(+)</text>
        <dbReference type="Rhea" id="RHEA:64456"/>
        <dbReference type="Rhea" id="RHEA-COMP:15554"/>
        <dbReference type="Rhea" id="RHEA-COMP:15998"/>
        <dbReference type="ChEBI" id="CHEBI:15378"/>
        <dbReference type="ChEBI" id="CHEBI:29969"/>
        <dbReference type="ChEBI" id="CHEBI:57856"/>
        <dbReference type="ChEBI" id="CHEBI:59789"/>
        <dbReference type="ChEBI" id="CHEBI:61961"/>
        <dbReference type="EC" id="2.1.1.372"/>
    </reaction>
</comment>
<evidence type="ECO:0000256" key="8">
    <source>
        <dbReference type="ARBA" id="ARBA00022691"/>
    </source>
</evidence>